<proteinExistence type="predicted"/>
<dbReference type="SUPFAM" id="SSF46938">
    <property type="entry name" value="CRAL/TRIO N-terminal domain"/>
    <property type="match status" value="1"/>
</dbReference>
<dbReference type="Gene3D" id="3.90.550.10">
    <property type="entry name" value="Spore Coat Polysaccharide Biosynthesis Protein SpsA, Chain A"/>
    <property type="match status" value="1"/>
</dbReference>
<evidence type="ECO:0000259" key="1">
    <source>
        <dbReference type="PROSITE" id="PS50191"/>
    </source>
</evidence>
<comment type="caution">
    <text evidence="2">The sequence shown here is derived from an EMBL/GenBank/DDBJ whole genome shotgun (WGS) entry which is preliminary data.</text>
</comment>
<keyword evidence="3" id="KW-1185">Reference proteome</keyword>
<gene>
    <name evidence="2" type="ORF">CU097_010274</name>
</gene>
<dbReference type="SUPFAM" id="SSF53448">
    <property type="entry name" value="Nucleotide-diphospho-sugar transferases"/>
    <property type="match status" value="1"/>
</dbReference>
<reference evidence="2 3" key="1">
    <citation type="journal article" date="2018" name="G3 (Bethesda)">
        <title>Phylogenetic and Phylogenomic Definition of Rhizopus Species.</title>
        <authorList>
            <person name="Gryganskyi A.P."/>
            <person name="Golan J."/>
            <person name="Dolatabadi S."/>
            <person name="Mondo S."/>
            <person name="Robb S."/>
            <person name="Idnurm A."/>
            <person name="Muszewska A."/>
            <person name="Steczkiewicz K."/>
            <person name="Masonjones S."/>
            <person name="Liao H.L."/>
            <person name="Gajdeczka M.T."/>
            <person name="Anike F."/>
            <person name="Vuek A."/>
            <person name="Anishchenko I.M."/>
            <person name="Voigt K."/>
            <person name="de Hoog G.S."/>
            <person name="Smith M.E."/>
            <person name="Heitman J."/>
            <person name="Vilgalys R."/>
            <person name="Stajich J.E."/>
        </authorList>
    </citation>
    <scope>NUCLEOTIDE SEQUENCE [LARGE SCALE GENOMIC DNA]</scope>
    <source>
        <strain evidence="2 3">CBS 357.93</strain>
    </source>
</reference>
<dbReference type="SUPFAM" id="SSF52087">
    <property type="entry name" value="CRAL/TRIO domain"/>
    <property type="match status" value="1"/>
</dbReference>
<name>A0A367JKI3_RHIAZ</name>
<dbReference type="InterPro" id="IPR036273">
    <property type="entry name" value="CRAL/TRIO_N_dom_sf"/>
</dbReference>
<dbReference type="InterPro" id="IPR029044">
    <property type="entry name" value="Nucleotide-diphossugar_trans"/>
</dbReference>
<organism evidence="2 3">
    <name type="scientific">Rhizopus azygosporus</name>
    <name type="common">Rhizopus microsporus var. azygosporus</name>
    <dbReference type="NCBI Taxonomy" id="86630"/>
    <lineage>
        <taxon>Eukaryota</taxon>
        <taxon>Fungi</taxon>
        <taxon>Fungi incertae sedis</taxon>
        <taxon>Mucoromycota</taxon>
        <taxon>Mucoromycotina</taxon>
        <taxon>Mucoromycetes</taxon>
        <taxon>Mucorales</taxon>
        <taxon>Mucorineae</taxon>
        <taxon>Rhizopodaceae</taxon>
        <taxon>Rhizopus</taxon>
    </lineage>
</organism>
<dbReference type="OrthoDB" id="1434354at2759"/>
<dbReference type="SMART" id="SM00516">
    <property type="entry name" value="SEC14"/>
    <property type="match status" value="1"/>
</dbReference>
<dbReference type="Proteomes" id="UP000252139">
    <property type="component" value="Unassembled WGS sequence"/>
</dbReference>
<dbReference type="InterPro" id="IPR036865">
    <property type="entry name" value="CRAL-TRIO_dom_sf"/>
</dbReference>
<sequence length="720" mass="83141">MAIPKAPEEEQQQVNEFKKSLESSTLEGFPDEVRKKKDIFIRLTDNVVKVLVQFLQANVWNMDAAKKQLLDTIQWRKELDVDHVPVATKYNKLPIIVACRGYKYVEDGNFDAKPELSESVIRIINSTGGDCFHKFDKEGHPILIDRTGYHNSKQMGSQVTRDEILNYHIAANEFLNRVIMPEGCERAGKPIHSETVIFDCTNMGLHQFHMNAFYLLKAVADVVQRYYPETLHRLFIVNAPGVFVTMFRVIKAWLNPRTLEKIHVLGSDYKDILLEHIDAESLPDFLGGSCKCEHMGGCVPEIANVSTEMFTVTNDNEKVPTVYNSQIMERAKTDDRLCKLNKVLLLRQQQESQQGQDQLTELEQLTDQEPPVEENPLRQCISNTETRDNKTLTQEEWKQCLHEGEDPSFYLSIVLVTRMDDYAGNQHHRFQNFIDSAYLLAEHSQQKIELLIIEWNPPANKRRVLDAFRFRRSKHLTYRIITVSPKIHSILPNLGNAPLHEFEGKNVGIRFARGEYIVCTNQDDIWSHNFINAIQSKVFEKDTIYVQYQSRHDIHDNLPPSIVKLEPFPDDETLYNACKLREQDWGNYQLPGPSTVTAEDYWYYGDQAGDFTMAHRDTWKELRGYRETGGVAWVDIEFILTAVGTFGKRLVYSGDTFTCHQEHPNEWEKTPERHTAKTNVADILNNKTYLVNEEGKWALYNIDIWQEGLECVEFGGGLCL</sequence>
<dbReference type="Pfam" id="PF00650">
    <property type="entry name" value="CRAL_TRIO"/>
    <property type="match status" value="1"/>
</dbReference>
<dbReference type="Gene3D" id="3.40.525.10">
    <property type="entry name" value="CRAL-TRIO lipid binding domain"/>
    <property type="match status" value="1"/>
</dbReference>
<protein>
    <recommendedName>
        <fullName evidence="1">CRAL-TRIO domain-containing protein</fullName>
    </recommendedName>
</protein>
<dbReference type="CDD" id="cd00761">
    <property type="entry name" value="Glyco_tranf_GTA_type"/>
    <property type="match status" value="1"/>
</dbReference>
<dbReference type="STRING" id="86630.A0A367JKI3"/>
<evidence type="ECO:0000313" key="2">
    <source>
        <dbReference type="EMBL" id="RCH90426.1"/>
    </source>
</evidence>
<dbReference type="PROSITE" id="PS50191">
    <property type="entry name" value="CRAL_TRIO"/>
    <property type="match status" value="1"/>
</dbReference>
<dbReference type="PANTHER" id="PTHR45657:SF1">
    <property type="entry name" value="CRAL-TRIO DOMAIN-CONTAINING PROTEIN YKL091C-RELATED"/>
    <property type="match status" value="1"/>
</dbReference>
<dbReference type="PANTHER" id="PTHR45657">
    <property type="entry name" value="CRAL-TRIO DOMAIN-CONTAINING PROTEIN YKL091C-RELATED"/>
    <property type="match status" value="1"/>
</dbReference>
<dbReference type="EMBL" id="PJQL01001123">
    <property type="protein sequence ID" value="RCH90426.1"/>
    <property type="molecule type" value="Genomic_DNA"/>
</dbReference>
<feature type="domain" description="CRAL-TRIO" evidence="1">
    <location>
        <begin position="132"/>
        <end position="294"/>
    </location>
</feature>
<evidence type="ECO:0000313" key="3">
    <source>
        <dbReference type="Proteomes" id="UP000252139"/>
    </source>
</evidence>
<dbReference type="AlphaFoldDB" id="A0A367JKI3"/>
<accession>A0A367JKI3</accession>
<dbReference type="InterPro" id="IPR001251">
    <property type="entry name" value="CRAL-TRIO_dom"/>
</dbReference>
<dbReference type="InterPro" id="IPR051026">
    <property type="entry name" value="PI/PC_transfer"/>
</dbReference>
<dbReference type="CDD" id="cd00170">
    <property type="entry name" value="SEC14"/>
    <property type="match status" value="1"/>
</dbReference>